<dbReference type="Pfam" id="PF00126">
    <property type="entry name" value="HTH_1"/>
    <property type="match status" value="1"/>
</dbReference>
<reference evidence="7" key="1">
    <citation type="journal article" date="2019" name="Int. J. Syst. Evol. Microbiol.">
        <title>The Global Catalogue of Microorganisms (GCM) 10K type strain sequencing project: providing services to taxonomists for standard genome sequencing and annotation.</title>
        <authorList>
            <consortium name="The Broad Institute Genomics Platform"/>
            <consortium name="The Broad Institute Genome Sequencing Center for Infectious Disease"/>
            <person name="Wu L."/>
            <person name="Ma J."/>
        </authorList>
    </citation>
    <scope>NUCLEOTIDE SEQUENCE [LARGE SCALE GENOMIC DNA]</scope>
    <source>
        <strain evidence="7">JCM 17666</strain>
    </source>
</reference>
<evidence type="ECO:0000256" key="2">
    <source>
        <dbReference type="ARBA" id="ARBA00023015"/>
    </source>
</evidence>
<dbReference type="Proteomes" id="UP001501671">
    <property type="component" value="Unassembled WGS sequence"/>
</dbReference>
<dbReference type="PANTHER" id="PTHR30419">
    <property type="entry name" value="HTH-TYPE TRANSCRIPTIONAL REGULATOR YBHD"/>
    <property type="match status" value="1"/>
</dbReference>
<dbReference type="InterPro" id="IPR005119">
    <property type="entry name" value="LysR_subst-bd"/>
</dbReference>
<evidence type="ECO:0000313" key="6">
    <source>
        <dbReference type="EMBL" id="GAA4339310.1"/>
    </source>
</evidence>
<evidence type="ECO:0000259" key="5">
    <source>
        <dbReference type="PROSITE" id="PS50931"/>
    </source>
</evidence>
<dbReference type="SUPFAM" id="SSF53850">
    <property type="entry name" value="Periplasmic binding protein-like II"/>
    <property type="match status" value="1"/>
</dbReference>
<evidence type="ECO:0000256" key="4">
    <source>
        <dbReference type="ARBA" id="ARBA00023163"/>
    </source>
</evidence>
<dbReference type="InterPro" id="IPR000847">
    <property type="entry name" value="LysR_HTH_N"/>
</dbReference>
<dbReference type="Gene3D" id="1.10.10.10">
    <property type="entry name" value="Winged helix-like DNA-binding domain superfamily/Winged helix DNA-binding domain"/>
    <property type="match status" value="1"/>
</dbReference>
<dbReference type="Gene3D" id="3.40.190.10">
    <property type="entry name" value="Periplasmic binding protein-like II"/>
    <property type="match status" value="2"/>
</dbReference>
<feature type="domain" description="HTH lysR-type" evidence="5">
    <location>
        <begin position="10"/>
        <end position="66"/>
    </location>
</feature>
<accession>A0ABP8HHE6</accession>
<evidence type="ECO:0000256" key="3">
    <source>
        <dbReference type="ARBA" id="ARBA00023125"/>
    </source>
</evidence>
<protein>
    <submittedName>
        <fullName evidence="6">LysR family transcriptional regulator</fullName>
    </submittedName>
</protein>
<dbReference type="PRINTS" id="PR00039">
    <property type="entry name" value="HTHLYSR"/>
</dbReference>
<keyword evidence="7" id="KW-1185">Reference proteome</keyword>
<dbReference type="CDD" id="cd08440">
    <property type="entry name" value="PBP2_LTTR_like_4"/>
    <property type="match status" value="1"/>
</dbReference>
<evidence type="ECO:0000313" key="7">
    <source>
        <dbReference type="Proteomes" id="UP001501671"/>
    </source>
</evidence>
<dbReference type="SUPFAM" id="SSF46785">
    <property type="entry name" value="Winged helix' DNA-binding domain"/>
    <property type="match status" value="1"/>
</dbReference>
<name>A0ABP8HHE6_9BURK</name>
<dbReference type="RefSeq" id="WP_345251401.1">
    <property type="nucleotide sequence ID" value="NZ_BAABFO010000021.1"/>
</dbReference>
<dbReference type="InterPro" id="IPR050950">
    <property type="entry name" value="HTH-type_LysR_regulators"/>
</dbReference>
<keyword evidence="3" id="KW-0238">DNA-binding</keyword>
<dbReference type="Pfam" id="PF03466">
    <property type="entry name" value="LysR_substrate"/>
    <property type="match status" value="1"/>
</dbReference>
<dbReference type="InterPro" id="IPR036390">
    <property type="entry name" value="WH_DNA-bd_sf"/>
</dbReference>
<keyword evidence="2" id="KW-0805">Transcription regulation</keyword>
<dbReference type="PROSITE" id="PS50931">
    <property type="entry name" value="HTH_LYSR"/>
    <property type="match status" value="1"/>
</dbReference>
<gene>
    <name evidence="6" type="ORF">GCM10023144_37400</name>
</gene>
<comment type="caution">
    <text evidence="6">The sequence shown here is derived from an EMBL/GenBank/DDBJ whole genome shotgun (WGS) entry which is preliminary data.</text>
</comment>
<sequence length="317" mass="35090">MPSTNALIDMRLSQLRQFLLVVETKSYQVAARQSYRSQPALSQAIHQLEQRLGAPLFEKGSRATLTPFGERCLPLIREAVAHMERSLASMLNMADVSGGRLALAILPSIAQEWLPWLLTEFNARHPGVEVRVLADDSVNVQRLVAEGEVDFAISSTPSPDPRLVFRPLVRDQYGLLCRIDHRHAGARSLRWERLGGERIIGSMMQRFLDDSPVGALLGRPGVYVSNLPTLVALVKNRVGVVPLPALAFPSAEQELAFVPLVGPVMKRTIGIVSVKGRSLLPSAQAMVDLLLQRLEGFDWSTQGTHRMLARMIRQVRG</sequence>
<keyword evidence="4" id="KW-0804">Transcription</keyword>
<organism evidence="6 7">
    <name type="scientific">Pigmentiphaga soli</name>
    <dbReference type="NCBI Taxonomy" id="1007095"/>
    <lineage>
        <taxon>Bacteria</taxon>
        <taxon>Pseudomonadati</taxon>
        <taxon>Pseudomonadota</taxon>
        <taxon>Betaproteobacteria</taxon>
        <taxon>Burkholderiales</taxon>
        <taxon>Alcaligenaceae</taxon>
        <taxon>Pigmentiphaga</taxon>
    </lineage>
</organism>
<dbReference type="InterPro" id="IPR036388">
    <property type="entry name" value="WH-like_DNA-bd_sf"/>
</dbReference>
<evidence type="ECO:0000256" key="1">
    <source>
        <dbReference type="ARBA" id="ARBA00009437"/>
    </source>
</evidence>
<dbReference type="EMBL" id="BAABFO010000021">
    <property type="protein sequence ID" value="GAA4339310.1"/>
    <property type="molecule type" value="Genomic_DNA"/>
</dbReference>
<proteinExistence type="inferred from homology"/>
<comment type="similarity">
    <text evidence="1">Belongs to the LysR transcriptional regulatory family.</text>
</comment>